<dbReference type="Pfam" id="PF00561">
    <property type="entry name" value="Abhydrolase_1"/>
    <property type="match status" value="1"/>
</dbReference>
<dbReference type="Pfam" id="PF08386">
    <property type="entry name" value="Abhydrolase_4"/>
    <property type="match status" value="1"/>
</dbReference>
<protein>
    <submittedName>
        <fullName evidence="3">Pimeloyl-ACP methyl ester carboxylesterase</fullName>
    </submittedName>
</protein>
<dbReference type="InterPro" id="IPR029058">
    <property type="entry name" value="AB_hydrolase_fold"/>
</dbReference>
<dbReference type="InterPro" id="IPR013595">
    <property type="entry name" value="Pept_S33_TAP-like_C"/>
</dbReference>
<dbReference type="InterPro" id="IPR000073">
    <property type="entry name" value="AB_hydrolase_1"/>
</dbReference>
<keyword evidence="4" id="KW-1185">Reference proteome</keyword>
<dbReference type="PANTHER" id="PTHR43798:SF33">
    <property type="entry name" value="HYDROLASE, PUTATIVE (AFU_ORTHOLOGUE AFUA_2G14860)-RELATED"/>
    <property type="match status" value="1"/>
</dbReference>
<dbReference type="InterPro" id="IPR050266">
    <property type="entry name" value="AB_hydrolase_sf"/>
</dbReference>
<dbReference type="RefSeq" id="WP_310117700.1">
    <property type="nucleotide sequence ID" value="NZ_JAVDQV010000001.1"/>
</dbReference>
<gene>
    <name evidence="3" type="ORF">J2804_000122</name>
</gene>
<comment type="caution">
    <text evidence="3">The sequence shown here is derived from an EMBL/GenBank/DDBJ whole genome shotgun (WGS) entry which is preliminary data.</text>
</comment>
<organism evidence="3 4">
    <name type="scientific">Paraburkholderia terricola</name>
    <dbReference type="NCBI Taxonomy" id="169427"/>
    <lineage>
        <taxon>Bacteria</taxon>
        <taxon>Pseudomonadati</taxon>
        <taxon>Pseudomonadota</taxon>
        <taxon>Betaproteobacteria</taxon>
        <taxon>Burkholderiales</taxon>
        <taxon>Burkholderiaceae</taxon>
        <taxon>Paraburkholderia</taxon>
    </lineage>
</organism>
<dbReference type="EMBL" id="JAVDRP010000001">
    <property type="protein sequence ID" value="MDR6406734.1"/>
    <property type="molecule type" value="Genomic_DNA"/>
</dbReference>
<dbReference type="PRINTS" id="PR00111">
    <property type="entry name" value="ABHYDROLASE"/>
</dbReference>
<name>A0ABU1LJ44_9BURK</name>
<feature type="domain" description="AB hydrolase-1" evidence="1">
    <location>
        <begin position="72"/>
        <end position="177"/>
    </location>
</feature>
<evidence type="ECO:0000259" key="2">
    <source>
        <dbReference type="Pfam" id="PF08386"/>
    </source>
</evidence>
<evidence type="ECO:0000259" key="1">
    <source>
        <dbReference type="Pfam" id="PF00561"/>
    </source>
</evidence>
<dbReference type="PANTHER" id="PTHR43798">
    <property type="entry name" value="MONOACYLGLYCEROL LIPASE"/>
    <property type="match status" value="1"/>
</dbReference>
<feature type="domain" description="Peptidase S33 tripeptidyl aminopeptidase-like C-terminal" evidence="2">
    <location>
        <begin position="234"/>
        <end position="278"/>
    </location>
</feature>
<dbReference type="SUPFAM" id="SSF53474">
    <property type="entry name" value="alpha/beta-Hydrolases"/>
    <property type="match status" value="1"/>
</dbReference>
<accession>A0ABU1LJ44</accession>
<sequence>MQLQASVLAACMAAAAGAAAWLAVRWRQLKHTPALSETSRRAGIDGGYVQAGAFRMFYRFHRGPPDAADRAPVVLVHGLVISSRYMEPLAGVLGRRFRVFAPDLPGFGESARAPPARRRALSIAELADALHAWMHACGIERAMFIGNSFGCQILAEFAIRFPEAVERLVMQGPTTDPRARTLPIQVWRDLRNGRREQPRSPAPIGRIDYAKAGLPRAIATMRILIRDRIEERLPRVAAPTLVVTGTRDPVAPCAWAARAARLLPHGTLLIVDGGTHTLNYVYPHAFALLIAPFLCGDAQPVARDLENAR</sequence>
<reference evidence="3 4" key="1">
    <citation type="submission" date="2023-07" db="EMBL/GenBank/DDBJ databases">
        <title>Sorghum-associated microbial communities from plants grown in Nebraska, USA.</title>
        <authorList>
            <person name="Schachtman D."/>
        </authorList>
    </citation>
    <scope>NUCLEOTIDE SEQUENCE [LARGE SCALE GENOMIC DNA]</scope>
    <source>
        <strain evidence="3 4">DS1316</strain>
    </source>
</reference>
<dbReference type="Proteomes" id="UP001264340">
    <property type="component" value="Unassembled WGS sequence"/>
</dbReference>
<dbReference type="Gene3D" id="3.40.50.1820">
    <property type="entry name" value="alpha/beta hydrolase"/>
    <property type="match status" value="1"/>
</dbReference>
<evidence type="ECO:0000313" key="4">
    <source>
        <dbReference type="Proteomes" id="UP001264340"/>
    </source>
</evidence>
<proteinExistence type="predicted"/>
<evidence type="ECO:0000313" key="3">
    <source>
        <dbReference type="EMBL" id="MDR6406734.1"/>
    </source>
</evidence>